<organism evidence="4 5">
    <name type="scientific">Streptosporangium canum</name>
    <dbReference type="NCBI Taxonomy" id="324952"/>
    <lineage>
        <taxon>Bacteria</taxon>
        <taxon>Bacillati</taxon>
        <taxon>Actinomycetota</taxon>
        <taxon>Actinomycetes</taxon>
        <taxon>Streptosporangiales</taxon>
        <taxon>Streptosporangiaceae</taxon>
        <taxon>Streptosporangium</taxon>
    </lineage>
</organism>
<keyword evidence="5" id="KW-1185">Reference proteome</keyword>
<reference evidence="5" key="1">
    <citation type="submission" date="2016-10" db="EMBL/GenBank/DDBJ databases">
        <authorList>
            <person name="Varghese N."/>
            <person name="Submissions S."/>
        </authorList>
    </citation>
    <scope>NUCLEOTIDE SEQUENCE [LARGE SCALE GENOMIC DNA]</scope>
    <source>
        <strain evidence="5">CGMCC 4.2126</strain>
    </source>
</reference>
<dbReference type="AlphaFoldDB" id="A0A1I3V0Z7"/>
<dbReference type="GO" id="GO:0046961">
    <property type="term" value="F:proton-transporting ATPase activity, rotational mechanism"/>
    <property type="evidence" value="ECO:0007669"/>
    <property type="project" value="InterPro"/>
</dbReference>
<dbReference type="RefSeq" id="WP_093888613.1">
    <property type="nucleotide sequence ID" value="NZ_FOQY01000013.1"/>
</dbReference>
<proteinExistence type="inferred from homology"/>
<protein>
    <submittedName>
        <fullName evidence="4">H+-ATPase subunit E/Vma4</fullName>
    </submittedName>
</protein>
<accession>A0A1I3V0Z7</accession>
<sequence length="170" mass="18157">MIATRDALAPVVDALLRRARADAETIITTAEDEAAEMIAAARREAQAVLAEARASGTAQARAYAAVEHARARRRARRVELAAQREVLEELRGRAVTAVRSLRDDPCYPRLLERLGELARQAGGGDLVVSEHSDGGVVAEGRGRRVDCTLDALAGRAVDALGGEVARLWAP</sequence>
<evidence type="ECO:0000256" key="3">
    <source>
        <dbReference type="ARBA" id="ARBA00023065"/>
    </source>
</evidence>
<gene>
    <name evidence="4" type="ORF">SAMN05216275_113141</name>
</gene>
<evidence type="ECO:0000256" key="2">
    <source>
        <dbReference type="ARBA" id="ARBA00022448"/>
    </source>
</evidence>
<evidence type="ECO:0000313" key="4">
    <source>
        <dbReference type="EMBL" id="SFJ87857.1"/>
    </source>
</evidence>
<dbReference type="EMBL" id="FOQY01000013">
    <property type="protein sequence ID" value="SFJ87857.1"/>
    <property type="molecule type" value="Genomic_DNA"/>
</dbReference>
<dbReference type="InterPro" id="IPR002842">
    <property type="entry name" value="ATPase_V1_Esu"/>
</dbReference>
<name>A0A1I3V0Z7_9ACTN</name>
<evidence type="ECO:0000313" key="5">
    <source>
        <dbReference type="Proteomes" id="UP000199111"/>
    </source>
</evidence>
<dbReference type="GO" id="GO:0033178">
    <property type="term" value="C:proton-transporting two-sector ATPase complex, catalytic domain"/>
    <property type="evidence" value="ECO:0007669"/>
    <property type="project" value="InterPro"/>
</dbReference>
<dbReference type="Proteomes" id="UP000199111">
    <property type="component" value="Unassembled WGS sequence"/>
</dbReference>
<keyword evidence="2" id="KW-0813">Transport</keyword>
<dbReference type="Pfam" id="PF01991">
    <property type="entry name" value="vATP-synt_E"/>
    <property type="match status" value="1"/>
</dbReference>
<evidence type="ECO:0000256" key="1">
    <source>
        <dbReference type="ARBA" id="ARBA00005901"/>
    </source>
</evidence>
<comment type="similarity">
    <text evidence="1">Belongs to the V-ATPase E subunit family.</text>
</comment>
<dbReference type="GeneID" id="96299861"/>
<keyword evidence="3" id="KW-0406">Ion transport</keyword>